<protein>
    <recommendedName>
        <fullName evidence="1">YchJ-like middle NTF2-like domain-containing protein</fullName>
    </recommendedName>
</protein>
<evidence type="ECO:0000259" key="1">
    <source>
        <dbReference type="Pfam" id="PF17775"/>
    </source>
</evidence>
<gene>
    <name evidence="2" type="ORF">JQN70_03285</name>
</gene>
<evidence type="ECO:0000313" key="3">
    <source>
        <dbReference type="Proteomes" id="UP001430172"/>
    </source>
</evidence>
<feature type="domain" description="YchJ-like middle NTF2-like" evidence="1">
    <location>
        <begin position="58"/>
        <end position="154"/>
    </location>
</feature>
<reference evidence="2" key="1">
    <citation type="submission" date="2021-02" db="EMBL/GenBank/DDBJ databases">
        <title>Phycicoccus sp. MQZ13P-5T, whole genome shotgun sequence.</title>
        <authorList>
            <person name="Tuo L."/>
        </authorList>
    </citation>
    <scope>NUCLEOTIDE SEQUENCE</scope>
    <source>
        <strain evidence="2">MQZ13P-5</strain>
    </source>
</reference>
<dbReference type="Proteomes" id="UP001430172">
    <property type="component" value="Unassembled WGS sequence"/>
</dbReference>
<dbReference type="EMBL" id="JAFDVD010000004">
    <property type="protein sequence ID" value="MBM6399400.1"/>
    <property type="molecule type" value="Genomic_DNA"/>
</dbReference>
<dbReference type="RefSeq" id="WP_204129884.1">
    <property type="nucleotide sequence ID" value="NZ_JAFDVD010000004.1"/>
</dbReference>
<dbReference type="SUPFAM" id="SSF54427">
    <property type="entry name" value="NTF2-like"/>
    <property type="match status" value="1"/>
</dbReference>
<comment type="caution">
    <text evidence="2">The sequence shown here is derived from an EMBL/GenBank/DDBJ whole genome shotgun (WGS) entry which is preliminary data.</text>
</comment>
<name>A0ABS2CHZ0_9MICO</name>
<proteinExistence type="predicted"/>
<accession>A0ABS2CHZ0</accession>
<keyword evidence="3" id="KW-1185">Reference proteome</keyword>
<dbReference type="InterPro" id="IPR048469">
    <property type="entry name" value="YchJ-like_M"/>
</dbReference>
<dbReference type="Gene3D" id="3.10.450.50">
    <property type="match status" value="1"/>
</dbReference>
<dbReference type="Pfam" id="PF17775">
    <property type="entry name" value="YchJ_M-like"/>
    <property type="match status" value="1"/>
</dbReference>
<dbReference type="InterPro" id="IPR032710">
    <property type="entry name" value="NTF2-like_dom_sf"/>
</dbReference>
<sequence length="161" mass="17468">MGESFGAGRGSAAWLKVSRGSDQPLDRGSRCPCGGLPSGASLGECCAPVIEGERLAPTAEALMRSRYTAYALADGDHLHRTWHPRTRPAGVDPEPWVRWVGLEVLDVVDGEAGQDAGVVEFRARWVAGEGRTRQRGEVHERSAFARRAGRWFYVGPEPSDP</sequence>
<evidence type="ECO:0000313" key="2">
    <source>
        <dbReference type="EMBL" id="MBM6399400.1"/>
    </source>
</evidence>
<organism evidence="2 3">
    <name type="scientific">Phycicoccus sonneratiae</name>
    <dbReference type="NCBI Taxonomy" id="2807628"/>
    <lineage>
        <taxon>Bacteria</taxon>
        <taxon>Bacillati</taxon>
        <taxon>Actinomycetota</taxon>
        <taxon>Actinomycetes</taxon>
        <taxon>Micrococcales</taxon>
        <taxon>Intrasporangiaceae</taxon>
        <taxon>Phycicoccus</taxon>
    </lineage>
</organism>